<gene>
    <name evidence="1" type="ORF">FHW12_000302</name>
</gene>
<name>A0A839F1L2_9GAMM</name>
<sequence length="56" mass="6141">MTPRQLAATEFVGAFEAIAYLRGRDAALRDPRVQAARRRYLDECTASALETLSVAA</sequence>
<organism evidence="1 2">
    <name type="scientific">Dokdonella fugitiva</name>
    <dbReference type="NCBI Taxonomy" id="328517"/>
    <lineage>
        <taxon>Bacteria</taxon>
        <taxon>Pseudomonadati</taxon>
        <taxon>Pseudomonadota</taxon>
        <taxon>Gammaproteobacteria</taxon>
        <taxon>Lysobacterales</taxon>
        <taxon>Rhodanobacteraceae</taxon>
        <taxon>Dokdonella</taxon>
    </lineage>
</organism>
<comment type="caution">
    <text evidence="1">The sequence shown here is derived from an EMBL/GenBank/DDBJ whole genome shotgun (WGS) entry which is preliminary data.</text>
</comment>
<dbReference type="EMBL" id="JACGXL010000001">
    <property type="protein sequence ID" value="MBA8886111.1"/>
    <property type="molecule type" value="Genomic_DNA"/>
</dbReference>
<dbReference type="AlphaFoldDB" id="A0A839F1L2"/>
<proteinExistence type="predicted"/>
<reference evidence="1 2" key="1">
    <citation type="submission" date="2020-07" db="EMBL/GenBank/DDBJ databases">
        <title>Genomic Encyclopedia of Type Strains, Phase IV (KMG-V): Genome sequencing to study the core and pangenomes of soil and plant-associated prokaryotes.</title>
        <authorList>
            <person name="Whitman W."/>
        </authorList>
    </citation>
    <scope>NUCLEOTIDE SEQUENCE [LARGE SCALE GENOMIC DNA]</scope>
    <source>
        <strain evidence="1 2">RH2WT43</strain>
    </source>
</reference>
<dbReference type="Proteomes" id="UP000550401">
    <property type="component" value="Unassembled WGS sequence"/>
</dbReference>
<evidence type="ECO:0000313" key="1">
    <source>
        <dbReference type="EMBL" id="MBA8886111.1"/>
    </source>
</evidence>
<evidence type="ECO:0000313" key="2">
    <source>
        <dbReference type="Proteomes" id="UP000550401"/>
    </source>
</evidence>
<dbReference type="RefSeq" id="WP_182529221.1">
    <property type="nucleotide sequence ID" value="NZ_JACGXL010000001.1"/>
</dbReference>
<keyword evidence="2" id="KW-1185">Reference proteome</keyword>
<protein>
    <submittedName>
        <fullName evidence="1">Uncharacterized protein</fullName>
    </submittedName>
</protein>
<accession>A0A839F1L2</accession>